<gene>
    <name evidence="4" type="primary">mdtA_3</name>
    <name evidence="4" type="ORF">Pan44_22970</name>
</gene>
<dbReference type="Gene3D" id="1.10.287.470">
    <property type="entry name" value="Helix hairpin bin"/>
    <property type="match status" value="1"/>
</dbReference>
<dbReference type="GO" id="GO:0015562">
    <property type="term" value="F:efflux transmembrane transporter activity"/>
    <property type="evidence" value="ECO:0007669"/>
    <property type="project" value="TreeGrafter"/>
</dbReference>
<dbReference type="EMBL" id="CP036271">
    <property type="protein sequence ID" value="QDT54269.1"/>
    <property type="molecule type" value="Genomic_DNA"/>
</dbReference>
<evidence type="ECO:0000259" key="3">
    <source>
        <dbReference type="Pfam" id="PF25954"/>
    </source>
</evidence>
<evidence type="ECO:0000256" key="1">
    <source>
        <dbReference type="ARBA" id="ARBA00009477"/>
    </source>
</evidence>
<dbReference type="KEGG" id="ccos:Pan44_22970"/>
<reference evidence="4 5" key="1">
    <citation type="submission" date="2019-02" db="EMBL/GenBank/DDBJ databases">
        <title>Deep-cultivation of Planctomycetes and their phenomic and genomic characterization uncovers novel biology.</title>
        <authorList>
            <person name="Wiegand S."/>
            <person name="Jogler M."/>
            <person name="Boedeker C."/>
            <person name="Pinto D."/>
            <person name="Vollmers J."/>
            <person name="Rivas-Marin E."/>
            <person name="Kohn T."/>
            <person name="Peeters S.H."/>
            <person name="Heuer A."/>
            <person name="Rast P."/>
            <person name="Oberbeckmann S."/>
            <person name="Bunk B."/>
            <person name="Jeske O."/>
            <person name="Meyerdierks A."/>
            <person name="Storesund J.E."/>
            <person name="Kallscheuer N."/>
            <person name="Luecker S."/>
            <person name="Lage O.M."/>
            <person name="Pohl T."/>
            <person name="Merkel B.J."/>
            <person name="Hornburger P."/>
            <person name="Mueller R.-W."/>
            <person name="Bruemmer F."/>
            <person name="Labrenz M."/>
            <person name="Spormann A.M."/>
            <person name="Op den Camp H."/>
            <person name="Overmann J."/>
            <person name="Amann R."/>
            <person name="Jetten M.S.M."/>
            <person name="Mascher T."/>
            <person name="Medema M.H."/>
            <person name="Devos D.P."/>
            <person name="Kaster A.-K."/>
            <person name="Ovreas L."/>
            <person name="Rohde M."/>
            <person name="Galperin M.Y."/>
            <person name="Jogler C."/>
        </authorList>
    </citation>
    <scope>NUCLEOTIDE SEQUENCE [LARGE SCALE GENOMIC DNA]</scope>
    <source>
        <strain evidence="4 5">Pan44</strain>
    </source>
</reference>
<dbReference type="Gene3D" id="2.40.420.20">
    <property type="match status" value="1"/>
</dbReference>
<dbReference type="InParanoid" id="A0A517SDS1"/>
<dbReference type="Gene3D" id="2.40.30.170">
    <property type="match status" value="1"/>
</dbReference>
<protein>
    <submittedName>
        <fullName evidence="4">Multidrug resistance protein MdtA</fullName>
    </submittedName>
</protein>
<feature type="domain" description="CusB-like beta-barrel" evidence="3">
    <location>
        <begin position="301"/>
        <end position="372"/>
    </location>
</feature>
<dbReference type="FunFam" id="2.40.30.170:FF:000010">
    <property type="entry name" value="Efflux RND transporter periplasmic adaptor subunit"/>
    <property type="match status" value="1"/>
</dbReference>
<dbReference type="PANTHER" id="PTHR30469">
    <property type="entry name" value="MULTIDRUG RESISTANCE PROTEIN MDTA"/>
    <property type="match status" value="1"/>
</dbReference>
<dbReference type="OrthoDB" id="281360at2"/>
<comment type="similarity">
    <text evidence="1">Belongs to the membrane fusion protein (MFP) (TC 8.A.1) family.</text>
</comment>
<dbReference type="InterPro" id="IPR006143">
    <property type="entry name" value="RND_pump_MFP"/>
</dbReference>
<dbReference type="RefSeq" id="WP_145030145.1">
    <property type="nucleotide sequence ID" value="NZ_CP036271.1"/>
</dbReference>
<proteinExistence type="inferred from homology"/>
<dbReference type="Gene3D" id="2.40.50.100">
    <property type="match status" value="1"/>
</dbReference>
<keyword evidence="5" id="KW-1185">Reference proteome</keyword>
<evidence type="ECO:0000313" key="5">
    <source>
        <dbReference type="Proteomes" id="UP000315700"/>
    </source>
</evidence>
<accession>A0A517SDS1</accession>
<dbReference type="NCBIfam" id="TIGR01730">
    <property type="entry name" value="RND_mfp"/>
    <property type="match status" value="1"/>
</dbReference>
<organism evidence="4 5">
    <name type="scientific">Caulifigura coniformis</name>
    <dbReference type="NCBI Taxonomy" id="2527983"/>
    <lineage>
        <taxon>Bacteria</taxon>
        <taxon>Pseudomonadati</taxon>
        <taxon>Planctomycetota</taxon>
        <taxon>Planctomycetia</taxon>
        <taxon>Planctomycetales</taxon>
        <taxon>Planctomycetaceae</taxon>
        <taxon>Caulifigura</taxon>
    </lineage>
</organism>
<evidence type="ECO:0000313" key="4">
    <source>
        <dbReference type="EMBL" id="QDT54269.1"/>
    </source>
</evidence>
<feature type="region of interest" description="Disordered" evidence="2">
    <location>
        <begin position="450"/>
        <end position="477"/>
    </location>
</feature>
<dbReference type="Pfam" id="PF25954">
    <property type="entry name" value="Beta-barrel_RND_2"/>
    <property type="match status" value="1"/>
</dbReference>
<dbReference type="PANTHER" id="PTHR30469:SF15">
    <property type="entry name" value="HLYD FAMILY OF SECRETION PROTEINS"/>
    <property type="match status" value="1"/>
</dbReference>
<dbReference type="AlphaFoldDB" id="A0A517SDS1"/>
<dbReference type="GO" id="GO:1990281">
    <property type="term" value="C:efflux pump complex"/>
    <property type="evidence" value="ECO:0007669"/>
    <property type="project" value="TreeGrafter"/>
</dbReference>
<dbReference type="SUPFAM" id="SSF111369">
    <property type="entry name" value="HlyD-like secretion proteins"/>
    <property type="match status" value="1"/>
</dbReference>
<dbReference type="Proteomes" id="UP000315700">
    <property type="component" value="Chromosome"/>
</dbReference>
<sequence>MTNSPGSGPDASAPQRTHGATAPQPRNPWKRAFLGLLAIGATVGWWVYSGSGWARDDREALPPEVMAEPAPRSGIMVTAEPVVFRSLQRSLEAVGTLYGYEEIVISSKVEGRVHRLCSEVSDRVRPGNCVLEIDPVDFQLAVEQAQGNLEVELAKLGLQALPDESFEIKNVPTVMLAQAQVDNAQAKYDRLKRLAAENATTSSQLDTALSELNIALADHANQVLMAKSSVATVKLRRSALAVAEQQLADARILAPQLYRPVPGMEGGVSYVVTSRSVSDGTFVKKGDEICRLAVDQTLKLRIPVPERHSDQIKLGQTADVLTAAYRDPFPGVVTLINPSVDAKTRTFNVEVQVANDAGRLKPGSFAKATVHTTQSTDSATVPHSALVTFAGVTKLFLSEGGQAREVLVEPGMQTRDWVEIASPPLGRDAVVITSGQSALANMTAVTIRTESASDASDAVPRRPTTVMADSQDAEQAP</sequence>
<name>A0A517SDS1_9PLAN</name>
<evidence type="ECO:0000256" key="2">
    <source>
        <dbReference type="SAM" id="MobiDB-lite"/>
    </source>
</evidence>
<dbReference type="InterPro" id="IPR058792">
    <property type="entry name" value="Beta-barrel_RND_2"/>
</dbReference>
<feature type="region of interest" description="Disordered" evidence="2">
    <location>
        <begin position="1"/>
        <end position="26"/>
    </location>
</feature>